<protein>
    <submittedName>
        <fullName evidence="3">DUF4861 domain-containing protein</fullName>
    </submittedName>
</protein>
<dbReference type="Proteomes" id="UP000095657">
    <property type="component" value="Unassembled WGS sequence"/>
</dbReference>
<evidence type="ECO:0000313" key="3">
    <source>
        <dbReference type="EMBL" id="RHH89181.1"/>
    </source>
</evidence>
<dbReference type="InterPro" id="IPR013780">
    <property type="entry name" value="Glyco_hydro_b"/>
</dbReference>
<dbReference type="AlphaFoldDB" id="A0A174GFC4"/>
<feature type="signal peptide" evidence="1">
    <location>
        <begin position="1"/>
        <end position="21"/>
    </location>
</feature>
<dbReference type="Gene3D" id="2.60.40.1180">
    <property type="entry name" value="Golgi alpha-mannosidase II"/>
    <property type="match status" value="1"/>
</dbReference>
<dbReference type="RefSeq" id="WP_055169811.1">
    <property type="nucleotide sequence ID" value="NZ_CAXSLD010000015.1"/>
</dbReference>
<evidence type="ECO:0000313" key="2">
    <source>
        <dbReference type="EMBL" id="CUO59549.1"/>
    </source>
</evidence>
<dbReference type="GO" id="GO:0005975">
    <property type="term" value="P:carbohydrate metabolic process"/>
    <property type="evidence" value="ECO:0007669"/>
    <property type="project" value="InterPro"/>
</dbReference>
<dbReference type="InterPro" id="IPR032342">
    <property type="entry name" value="DUF4861"/>
</dbReference>
<evidence type="ECO:0000313" key="4">
    <source>
        <dbReference type="EMBL" id="UVQ97543.1"/>
    </source>
</evidence>
<organism evidence="2 5">
    <name type="scientific">Bacteroides caccae</name>
    <dbReference type="NCBI Taxonomy" id="47678"/>
    <lineage>
        <taxon>Bacteria</taxon>
        <taxon>Pseudomonadati</taxon>
        <taxon>Bacteroidota</taxon>
        <taxon>Bacteroidia</taxon>
        <taxon>Bacteroidales</taxon>
        <taxon>Bacteroidaceae</taxon>
        <taxon>Bacteroides</taxon>
    </lineage>
</organism>
<dbReference type="STRING" id="47678.ERS852494_00280"/>
<proteinExistence type="predicted"/>
<dbReference type="Proteomes" id="UP001060260">
    <property type="component" value="Chromosome"/>
</dbReference>
<sequence>MKKIFILFAVAFIGFASCVESKQVMTVTVTNPLGLERAGEMIEVPMSDVVAKLKLADTAQIVVLDIDGQQVPYQVTYDEKVVFPVTVKANGTATYTIQPGTPEPFNVIACGKYYSERLDDVAWENDLGGYRAYGPALQARGERGFGYDLFTKYNTTQPVLEGMYAEELNKEKRAKIAELRKTDPKAASELQRAISYHIDHGYGMDCYAVGPTLGCGTAALMQGDTIIYPYCYRTQEILDNGPLRFTVKLEFNPLVVRGDSNVIETRVITLDAGSYLNKAVISYTNLKEAMPVTTGIVLREPDGVVAADAANGYITYVDPTTDRKGGNGKIFIGAAFPAQVKEAKVVLLSEKEKKERGGADGHVLAISEYEPGSEYTYYWGSAWNKGAIKTVDVWNKYVAEYAQKLRAPLTVAY</sequence>
<reference evidence="2 5" key="1">
    <citation type="submission" date="2015-09" db="EMBL/GenBank/DDBJ databases">
        <authorList>
            <consortium name="Pathogen Informatics"/>
        </authorList>
    </citation>
    <scope>NUCLEOTIDE SEQUENCE [LARGE SCALE GENOMIC DNA]</scope>
    <source>
        <strain evidence="2 5">2789STDY5834880</strain>
    </source>
</reference>
<reference evidence="3 6" key="2">
    <citation type="submission" date="2018-08" db="EMBL/GenBank/DDBJ databases">
        <title>A genome reference for cultivated species of the human gut microbiota.</title>
        <authorList>
            <person name="Zou Y."/>
            <person name="Xue W."/>
            <person name="Luo G."/>
        </authorList>
    </citation>
    <scope>NUCLEOTIDE SEQUENCE [LARGE SCALE GENOMIC DNA]</scope>
    <source>
        <strain evidence="3 6">AM16-49B</strain>
    </source>
</reference>
<dbReference type="EMBL" id="CP103166">
    <property type="protein sequence ID" value="UVQ97543.1"/>
    <property type="molecule type" value="Genomic_DNA"/>
</dbReference>
<evidence type="ECO:0000313" key="6">
    <source>
        <dbReference type="Proteomes" id="UP000283512"/>
    </source>
</evidence>
<dbReference type="PROSITE" id="PS51257">
    <property type="entry name" value="PROKAR_LIPOPROTEIN"/>
    <property type="match status" value="1"/>
</dbReference>
<feature type="chain" id="PRO_5041795148" evidence="1">
    <location>
        <begin position="22"/>
        <end position="413"/>
    </location>
</feature>
<name>A0A174GFC4_9BACE</name>
<reference evidence="4" key="3">
    <citation type="submission" date="2022-08" db="EMBL/GenBank/DDBJ databases">
        <title>Genome Sequencing of Bacteroides fragilis Group Isolates with Nanopore Technology.</title>
        <authorList>
            <person name="Tisza M.J."/>
            <person name="Smith D."/>
            <person name="Dekker J.P."/>
        </authorList>
    </citation>
    <scope>NUCLEOTIDE SEQUENCE</scope>
    <source>
        <strain evidence="4">BFG-474</strain>
    </source>
</reference>
<dbReference type="Proteomes" id="UP000283512">
    <property type="component" value="Unassembled WGS sequence"/>
</dbReference>
<dbReference type="InterPro" id="IPR011013">
    <property type="entry name" value="Gal_mutarotase_sf_dom"/>
</dbReference>
<dbReference type="Pfam" id="PF16153">
    <property type="entry name" value="DUF4861"/>
    <property type="match status" value="1"/>
</dbReference>
<dbReference type="EMBL" id="QRKD01000011">
    <property type="protein sequence ID" value="RHH89181.1"/>
    <property type="molecule type" value="Genomic_DNA"/>
</dbReference>
<evidence type="ECO:0000256" key="1">
    <source>
        <dbReference type="SAM" id="SignalP"/>
    </source>
</evidence>
<dbReference type="EMBL" id="CZAI01000001">
    <property type="protein sequence ID" value="CUO59549.1"/>
    <property type="molecule type" value="Genomic_DNA"/>
</dbReference>
<dbReference type="SUPFAM" id="SSF74650">
    <property type="entry name" value="Galactose mutarotase-like"/>
    <property type="match status" value="1"/>
</dbReference>
<dbReference type="GO" id="GO:0030246">
    <property type="term" value="F:carbohydrate binding"/>
    <property type="evidence" value="ECO:0007669"/>
    <property type="project" value="InterPro"/>
</dbReference>
<dbReference type="GO" id="GO:0003824">
    <property type="term" value="F:catalytic activity"/>
    <property type="evidence" value="ECO:0007669"/>
    <property type="project" value="InterPro"/>
</dbReference>
<evidence type="ECO:0000313" key="5">
    <source>
        <dbReference type="Proteomes" id="UP000095657"/>
    </source>
</evidence>
<accession>A0A174GFC4</accession>
<keyword evidence="1" id="KW-0732">Signal</keyword>
<gene>
    <name evidence="3" type="ORF">DW190_12520</name>
    <name evidence="2" type="ORF">ERS852494_00280</name>
    <name evidence="4" type="ORF">NXW23_04020</name>
</gene>